<protein>
    <submittedName>
        <fullName evidence="4">Peroxidase-like</fullName>
    </submittedName>
</protein>
<dbReference type="InParanoid" id="A0A7E5WEZ1"/>
<gene>
    <name evidence="4" type="primary">LOC113502086</name>
</gene>
<dbReference type="PROSITE" id="PS50292">
    <property type="entry name" value="PEROXIDASE_3"/>
    <property type="match status" value="1"/>
</dbReference>
<dbReference type="InterPro" id="IPR037120">
    <property type="entry name" value="Haem_peroxidase_sf_animal"/>
</dbReference>
<dbReference type="SUPFAM" id="SSF48113">
    <property type="entry name" value="Heme-dependent peroxidases"/>
    <property type="match status" value="1"/>
</dbReference>
<accession>A0A7E5WEZ1</accession>
<feature type="chain" id="PRO_5029005101" evidence="2">
    <location>
        <begin position="21"/>
        <end position="309"/>
    </location>
</feature>
<dbReference type="Pfam" id="PF03098">
    <property type="entry name" value="An_peroxidase"/>
    <property type="match status" value="1"/>
</dbReference>
<dbReference type="KEGG" id="tnl:113502086"/>
<name>A0A7E5WEZ1_TRINI</name>
<dbReference type="InterPro" id="IPR010255">
    <property type="entry name" value="Haem_peroxidase_sf"/>
</dbReference>
<keyword evidence="3" id="KW-1185">Reference proteome</keyword>
<dbReference type="AlphaFoldDB" id="A0A7E5WEZ1"/>
<reference evidence="4" key="1">
    <citation type="submission" date="2025-08" db="UniProtKB">
        <authorList>
            <consortium name="RefSeq"/>
        </authorList>
    </citation>
    <scope>IDENTIFICATION</scope>
</reference>
<evidence type="ECO:0000256" key="1">
    <source>
        <dbReference type="ARBA" id="ARBA00022559"/>
    </source>
</evidence>
<dbReference type="Proteomes" id="UP000322000">
    <property type="component" value="Chromosome 16"/>
</dbReference>
<dbReference type="GO" id="GO:0004601">
    <property type="term" value="F:peroxidase activity"/>
    <property type="evidence" value="ECO:0007669"/>
    <property type="project" value="UniProtKB-KW"/>
</dbReference>
<keyword evidence="2" id="KW-0732">Signal</keyword>
<keyword evidence="1" id="KW-0560">Oxidoreductase</keyword>
<keyword evidence="1" id="KW-0575">Peroxidase</keyword>
<evidence type="ECO:0000313" key="4">
    <source>
        <dbReference type="RefSeq" id="XP_026739268.1"/>
    </source>
</evidence>
<dbReference type="GO" id="GO:0006979">
    <property type="term" value="P:response to oxidative stress"/>
    <property type="evidence" value="ECO:0007669"/>
    <property type="project" value="InterPro"/>
</dbReference>
<dbReference type="GeneID" id="113502086"/>
<dbReference type="PANTHER" id="PTHR11475:SF86">
    <property type="entry name" value="PEROXIDASE"/>
    <property type="match status" value="1"/>
</dbReference>
<organism evidence="3 4">
    <name type="scientific">Trichoplusia ni</name>
    <name type="common">Cabbage looper</name>
    <dbReference type="NCBI Taxonomy" id="7111"/>
    <lineage>
        <taxon>Eukaryota</taxon>
        <taxon>Metazoa</taxon>
        <taxon>Ecdysozoa</taxon>
        <taxon>Arthropoda</taxon>
        <taxon>Hexapoda</taxon>
        <taxon>Insecta</taxon>
        <taxon>Pterygota</taxon>
        <taxon>Neoptera</taxon>
        <taxon>Endopterygota</taxon>
        <taxon>Lepidoptera</taxon>
        <taxon>Glossata</taxon>
        <taxon>Ditrysia</taxon>
        <taxon>Noctuoidea</taxon>
        <taxon>Noctuidae</taxon>
        <taxon>Plusiinae</taxon>
        <taxon>Trichoplusia</taxon>
    </lineage>
</organism>
<sequence length="309" mass="34037">MDRTNILLVFVILCFVGAPAEESSQEVERVIYDSYFGEPITTRRRNFLESGTNVTALCTVAVKPCNKNEGRRADGTCSNPKYPSRGAAKNPFPRLLPPKFGPAYSLDIKCPKCSIYFTNSNSGNSLRPARDGSELPSARALRTALIGQGHITSHHFSTLAPHFQVTVGVDSTDLLYLIRIIQEIDCCPNNTPSRENPVCIPIPVPADDPQHRMTGIRCLNVSRVITFQEMGCLPNSMPAERFSSVTPLPDLSLIYGNTEERTNAIRANHSGLLAFRMEGGREVPAGQSPFCLDNRPNETVCYNFGRSQS</sequence>
<evidence type="ECO:0000313" key="3">
    <source>
        <dbReference type="Proteomes" id="UP000322000"/>
    </source>
</evidence>
<dbReference type="InterPro" id="IPR019791">
    <property type="entry name" value="Haem_peroxidase_animal"/>
</dbReference>
<dbReference type="RefSeq" id="XP_026739268.1">
    <property type="nucleotide sequence ID" value="XM_026883467.1"/>
</dbReference>
<dbReference type="OrthoDB" id="823504at2759"/>
<dbReference type="GO" id="GO:0020037">
    <property type="term" value="F:heme binding"/>
    <property type="evidence" value="ECO:0007669"/>
    <property type="project" value="InterPro"/>
</dbReference>
<evidence type="ECO:0000256" key="2">
    <source>
        <dbReference type="SAM" id="SignalP"/>
    </source>
</evidence>
<proteinExistence type="predicted"/>
<dbReference type="Gene3D" id="1.10.640.10">
    <property type="entry name" value="Haem peroxidase domain superfamily, animal type"/>
    <property type="match status" value="1"/>
</dbReference>
<feature type="signal peptide" evidence="2">
    <location>
        <begin position="1"/>
        <end position="20"/>
    </location>
</feature>
<dbReference type="PANTHER" id="PTHR11475">
    <property type="entry name" value="OXIDASE/PEROXIDASE"/>
    <property type="match status" value="1"/>
</dbReference>